<gene>
    <name evidence="4" type="primary">dapE</name>
    <name evidence="4" type="ORF">NCTC13028_02127</name>
</gene>
<evidence type="ECO:0000313" key="4">
    <source>
        <dbReference type="EMBL" id="SQB35727.1"/>
    </source>
</evidence>
<dbReference type="GO" id="GO:0046872">
    <property type="term" value="F:metal ion binding"/>
    <property type="evidence" value="ECO:0007669"/>
    <property type="project" value="UniProtKB-KW"/>
</dbReference>
<dbReference type="GO" id="GO:0009014">
    <property type="term" value="F:succinyl-diaminopimelate desuccinylase activity"/>
    <property type="evidence" value="ECO:0007669"/>
    <property type="project" value="UniProtKB-EC"/>
</dbReference>
<evidence type="ECO:0000259" key="3">
    <source>
        <dbReference type="Pfam" id="PF07687"/>
    </source>
</evidence>
<dbReference type="Gene3D" id="3.30.70.360">
    <property type="match status" value="1"/>
</dbReference>
<dbReference type="RefSeq" id="WP_095177866.1">
    <property type="nucleotide sequence ID" value="NZ_LT906477.1"/>
</dbReference>
<name>A0A240AD41_CLOCO</name>
<dbReference type="InterPro" id="IPR050072">
    <property type="entry name" value="Peptidase_M20A"/>
</dbReference>
<protein>
    <submittedName>
        <fullName evidence="4">Deacetylase</fullName>
        <ecNumber evidence="4">3.5.1.18</ecNumber>
    </submittedName>
</protein>
<dbReference type="Pfam" id="PF07687">
    <property type="entry name" value="M20_dimer"/>
    <property type="match status" value="1"/>
</dbReference>
<keyword evidence="1" id="KW-0479">Metal-binding</keyword>
<dbReference type="SUPFAM" id="SSF53187">
    <property type="entry name" value="Zn-dependent exopeptidases"/>
    <property type="match status" value="1"/>
</dbReference>
<dbReference type="EMBL" id="UAWC01000025">
    <property type="protein sequence ID" value="SQB35727.1"/>
    <property type="molecule type" value="Genomic_DNA"/>
</dbReference>
<dbReference type="InterPro" id="IPR011650">
    <property type="entry name" value="Peptidase_M20_dimer"/>
</dbReference>
<dbReference type="InterPro" id="IPR002933">
    <property type="entry name" value="Peptidase_M20"/>
</dbReference>
<dbReference type="Pfam" id="PF01546">
    <property type="entry name" value="Peptidase_M20"/>
    <property type="match status" value="1"/>
</dbReference>
<proteinExistence type="predicted"/>
<dbReference type="GeneID" id="70577383"/>
<dbReference type="EC" id="3.5.1.18" evidence="4"/>
<reference evidence="4 5" key="1">
    <citation type="submission" date="2018-06" db="EMBL/GenBank/DDBJ databases">
        <authorList>
            <consortium name="Pathogen Informatics"/>
            <person name="Doyle S."/>
        </authorList>
    </citation>
    <scope>NUCLEOTIDE SEQUENCE [LARGE SCALE GENOMIC DNA]</scope>
    <source>
        <strain evidence="4 5">NCTC13028</strain>
    </source>
</reference>
<accession>A0A240AD41</accession>
<feature type="domain" description="Peptidase M20 dimerisation" evidence="3">
    <location>
        <begin position="178"/>
        <end position="280"/>
    </location>
</feature>
<evidence type="ECO:0000313" key="5">
    <source>
        <dbReference type="Proteomes" id="UP000250223"/>
    </source>
</evidence>
<dbReference type="SUPFAM" id="SSF55031">
    <property type="entry name" value="Bacterial exopeptidase dimerisation domain"/>
    <property type="match status" value="1"/>
</dbReference>
<dbReference type="Proteomes" id="UP000250223">
    <property type="component" value="Unassembled WGS sequence"/>
</dbReference>
<dbReference type="InterPro" id="IPR036264">
    <property type="entry name" value="Bact_exopeptidase_dim_dom"/>
</dbReference>
<organism evidence="4 5">
    <name type="scientific">Clostridium cochlearium</name>
    <dbReference type="NCBI Taxonomy" id="1494"/>
    <lineage>
        <taxon>Bacteria</taxon>
        <taxon>Bacillati</taxon>
        <taxon>Bacillota</taxon>
        <taxon>Clostridia</taxon>
        <taxon>Eubacteriales</taxon>
        <taxon>Clostridiaceae</taxon>
        <taxon>Clostridium</taxon>
    </lineage>
</organism>
<dbReference type="Gene3D" id="3.40.630.10">
    <property type="entry name" value="Zn peptidases"/>
    <property type="match status" value="2"/>
</dbReference>
<sequence length="402" mass="44512">MNKKWNIIMEKYYDEIVLTASQMIQIKSASGKEEELANYTVEKMKSLGYDEVNVDEFGNVIGVFKGTGGGKSIMLNCHLDVVYEGDPKIWKYPPYSGKIAEGAIWGRGASDTKGTFAIQVYTPYILKKENLLPKGDIYVVGVVHEEDSGYGSMMLAKKGFKTDYAIVGEATENDIAVSARGRVAVKVSITGKSCHASIPHEGINPFDFLGKFLVSLKDFDLGTDSELGISTMSPTQIYSSEKGTNIIPNNITLILDYRSVPVDTNEVILQKIRKKVEESLFEGINVEVELVTIPVHCYTGHVGKGIQGEPPYRIYEDKYIVQKSKSILEKVYGHEVKLKHWPFATDSGHFSQIGVDVIGFSPAQIKMCHTTEDRINLSMLKEGIVGYLALTNELGNVAKEVK</sequence>
<evidence type="ECO:0000256" key="2">
    <source>
        <dbReference type="ARBA" id="ARBA00022801"/>
    </source>
</evidence>
<dbReference type="AlphaFoldDB" id="A0A240AD41"/>
<evidence type="ECO:0000256" key="1">
    <source>
        <dbReference type="ARBA" id="ARBA00022723"/>
    </source>
</evidence>
<keyword evidence="2 4" id="KW-0378">Hydrolase</keyword>
<dbReference type="PANTHER" id="PTHR43808">
    <property type="entry name" value="ACETYLORNITHINE DEACETYLASE"/>
    <property type="match status" value="1"/>
</dbReference>